<keyword evidence="2" id="KW-1185">Reference proteome</keyword>
<sequence>MDESDLTSVDDTREGHIASEVLGKPSHIMATFPKSTFMSHFLKVLQFDMQDVKRYLFRYTPPELYQGLYKREVYCKYCFKRHLRWKQMCLKHIATAAEGPTPELIYEGQTHPALPVTAQFSTGYITQASRFRAAIAARKHKAVHW</sequence>
<dbReference type="EMBL" id="KB742451">
    <property type="protein sequence ID" value="EOB08382.1"/>
    <property type="molecule type" value="Genomic_DNA"/>
</dbReference>
<accession>R0KED9</accession>
<reference evidence="2" key="1">
    <citation type="journal article" date="2013" name="Nat. Genet.">
        <title>The duck genome and transcriptome provide insight into an avian influenza virus reservoir species.</title>
        <authorList>
            <person name="Huang Y."/>
            <person name="Li Y."/>
            <person name="Burt D.W."/>
            <person name="Chen H."/>
            <person name="Zhang Y."/>
            <person name="Qian W."/>
            <person name="Kim H."/>
            <person name="Gan S."/>
            <person name="Zhao Y."/>
            <person name="Li J."/>
            <person name="Yi K."/>
            <person name="Feng H."/>
            <person name="Zhu P."/>
            <person name="Li B."/>
            <person name="Liu Q."/>
            <person name="Fairley S."/>
            <person name="Magor K.E."/>
            <person name="Du Z."/>
            <person name="Hu X."/>
            <person name="Goodman L."/>
            <person name="Tafer H."/>
            <person name="Vignal A."/>
            <person name="Lee T."/>
            <person name="Kim K.W."/>
            <person name="Sheng Z."/>
            <person name="An Y."/>
            <person name="Searle S."/>
            <person name="Herrero J."/>
            <person name="Groenen M.A."/>
            <person name="Crooijmans R.P."/>
            <person name="Faraut T."/>
            <person name="Cai Q."/>
            <person name="Webster R.G."/>
            <person name="Aldridge J.R."/>
            <person name="Warren W.C."/>
            <person name="Bartschat S."/>
            <person name="Kehr S."/>
            <person name="Marz M."/>
            <person name="Stadler P.F."/>
            <person name="Smith J."/>
            <person name="Kraus R.H."/>
            <person name="Zhao Y."/>
            <person name="Ren L."/>
            <person name="Fei J."/>
            <person name="Morisson M."/>
            <person name="Kaiser P."/>
            <person name="Griffin D.K."/>
            <person name="Rao M."/>
            <person name="Pitel F."/>
            <person name="Wang J."/>
            <person name="Li N."/>
        </authorList>
    </citation>
    <scope>NUCLEOTIDE SEQUENCE [LARGE SCALE GENOMIC DNA]</scope>
</reference>
<name>R0KED9_ANAPL</name>
<evidence type="ECO:0000313" key="2">
    <source>
        <dbReference type="Proteomes" id="UP000296049"/>
    </source>
</evidence>
<evidence type="ECO:0000313" key="1">
    <source>
        <dbReference type="EMBL" id="EOB08382.1"/>
    </source>
</evidence>
<organism evidence="1 2">
    <name type="scientific">Anas platyrhynchos</name>
    <name type="common">Mallard</name>
    <name type="synonym">Anas boschas</name>
    <dbReference type="NCBI Taxonomy" id="8839"/>
    <lineage>
        <taxon>Eukaryota</taxon>
        <taxon>Metazoa</taxon>
        <taxon>Chordata</taxon>
        <taxon>Craniata</taxon>
        <taxon>Vertebrata</taxon>
        <taxon>Euteleostomi</taxon>
        <taxon>Archelosauria</taxon>
        <taxon>Archosauria</taxon>
        <taxon>Dinosauria</taxon>
        <taxon>Saurischia</taxon>
        <taxon>Theropoda</taxon>
        <taxon>Coelurosauria</taxon>
        <taxon>Aves</taxon>
        <taxon>Neognathae</taxon>
        <taxon>Galloanserae</taxon>
        <taxon>Anseriformes</taxon>
        <taxon>Anatidae</taxon>
        <taxon>Anatinae</taxon>
        <taxon>Anas</taxon>
    </lineage>
</organism>
<gene>
    <name evidence="1" type="ORF">Anapl_07989</name>
</gene>
<protein>
    <submittedName>
        <fullName evidence="1">Uncharacterized protein</fullName>
    </submittedName>
</protein>
<dbReference type="Proteomes" id="UP000296049">
    <property type="component" value="Unassembled WGS sequence"/>
</dbReference>
<dbReference type="AlphaFoldDB" id="R0KED9"/>
<proteinExistence type="predicted"/>